<dbReference type="NCBIfam" id="TIGR01484">
    <property type="entry name" value="HAD-SF-IIB"/>
    <property type="match status" value="1"/>
</dbReference>
<dbReference type="NCBIfam" id="TIGR00099">
    <property type="entry name" value="Cof-subfamily"/>
    <property type="match status" value="1"/>
</dbReference>
<reference evidence="1 2" key="2">
    <citation type="journal article" date="2016" name="Int. J. Syst. Evol. Microbiol.">
        <title>Paenibacillus bovis sp. nov., isolated from raw yak (Bos grunniens) milk.</title>
        <authorList>
            <person name="Gao C."/>
            <person name="Han J."/>
            <person name="Liu Z."/>
            <person name="Xu X."/>
            <person name="Hang F."/>
            <person name="Wu Z."/>
        </authorList>
    </citation>
    <scope>NUCLEOTIDE SEQUENCE [LARGE SCALE GENOMIC DNA]</scope>
    <source>
        <strain evidence="1 2">BD3526</strain>
    </source>
</reference>
<evidence type="ECO:0000313" key="1">
    <source>
        <dbReference type="EMBL" id="ANF95807.1"/>
    </source>
</evidence>
<dbReference type="OrthoDB" id="9810101at2"/>
<dbReference type="GO" id="GO:0005829">
    <property type="term" value="C:cytosol"/>
    <property type="evidence" value="ECO:0007669"/>
    <property type="project" value="TreeGrafter"/>
</dbReference>
<reference evidence="2" key="1">
    <citation type="submission" date="2015-10" db="EMBL/GenBank/DDBJ databases">
        <title>Genome of Paenibacillus bovis sp. nov.</title>
        <authorList>
            <person name="Wu Z."/>
            <person name="Gao C."/>
            <person name="Liu Z."/>
            <person name="Zheng H."/>
        </authorList>
    </citation>
    <scope>NUCLEOTIDE SEQUENCE [LARGE SCALE GENOMIC DNA]</scope>
    <source>
        <strain evidence="2">BD3526</strain>
    </source>
</reference>
<dbReference type="SFLD" id="SFLDG01140">
    <property type="entry name" value="C2.B:_Phosphomannomutase_and_P"/>
    <property type="match status" value="1"/>
</dbReference>
<dbReference type="GO" id="GO:0016791">
    <property type="term" value="F:phosphatase activity"/>
    <property type="evidence" value="ECO:0007669"/>
    <property type="project" value="TreeGrafter"/>
</dbReference>
<organism evidence="1 2">
    <name type="scientific">Paenibacillus bovis</name>
    <dbReference type="NCBI Taxonomy" id="1616788"/>
    <lineage>
        <taxon>Bacteria</taxon>
        <taxon>Bacillati</taxon>
        <taxon>Bacillota</taxon>
        <taxon>Bacilli</taxon>
        <taxon>Bacillales</taxon>
        <taxon>Paenibacillaceae</taxon>
        <taxon>Paenibacillus</taxon>
    </lineage>
</organism>
<sequence>MSEQSIIFFDIDGTLLDHNKEIPASTKKAIFDLRERGHEVAIATGRAPFMFEDIRKELEIDTYVSYNGQYVVLRGEVIYTNPLNPDALKTLTERAIEKENPIVYMDADDMHSNVPEEHEYITTSIKTLQVGKFPSFDPAYYQNREIYQCLLFCLEGAEQQYEADFKDFDFIRWHPMSVDVLPAGGSKANGISKITDKLGFPKERQYAFGDGLNDVEMLKQIYNSVAMGNGEEEAKAAARHVTKNVDEDGILHGLQMVGLLD</sequence>
<accession>A0A172ZEU9</accession>
<gene>
    <name evidence="1" type="ORF">AR543_07180</name>
</gene>
<dbReference type="SFLD" id="SFLDS00003">
    <property type="entry name" value="Haloacid_Dehalogenase"/>
    <property type="match status" value="1"/>
</dbReference>
<dbReference type="EMBL" id="CP013023">
    <property type="protein sequence ID" value="ANF95807.1"/>
    <property type="molecule type" value="Genomic_DNA"/>
</dbReference>
<dbReference type="SFLD" id="SFLDG01144">
    <property type="entry name" value="C2.B.4:_PGP_Like"/>
    <property type="match status" value="1"/>
</dbReference>
<protein>
    <submittedName>
        <fullName evidence="1">Phosphatase</fullName>
    </submittedName>
</protein>
<dbReference type="InterPro" id="IPR006379">
    <property type="entry name" value="HAD-SF_hydro_IIB"/>
</dbReference>
<dbReference type="InterPro" id="IPR023214">
    <property type="entry name" value="HAD_sf"/>
</dbReference>
<dbReference type="SUPFAM" id="SSF56784">
    <property type="entry name" value="HAD-like"/>
    <property type="match status" value="1"/>
</dbReference>
<dbReference type="InterPro" id="IPR036412">
    <property type="entry name" value="HAD-like_sf"/>
</dbReference>
<dbReference type="Gene3D" id="3.40.50.1000">
    <property type="entry name" value="HAD superfamily/HAD-like"/>
    <property type="match status" value="1"/>
</dbReference>
<dbReference type="STRING" id="1616788.AR543_07180"/>
<dbReference type="InterPro" id="IPR000150">
    <property type="entry name" value="Cof"/>
</dbReference>
<dbReference type="RefSeq" id="WP_060533092.1">
    <property type="nucleotide sequence ID" value="NZ_CP013023.1"/>
</dbReference>
<dbReference type="KEGG" id="pbv:AR543_07180"/>
<proteinExistence type="predicted"/>
<name>A0A172ZEU9_9BACL</name>
<dbReference type="Pfam" id="PF08282">
    <property type="entry name" value="Hydrolase_3"/>
    <property type="match status" value="1"/>
</dbReference>
<dbReference type="PANTHER" id="PTHR10000:SF25">
    <property type="entry name" value="PHOSPHATASE YKRA-RELATED"/>
    <property type="match status" value="1"/>
</dbReference>
<dbReference type="GO" id="GO:0000287">
    <property type="term" value="F:magnesium ion binding"/>
    <property type="evidence" value="ECO:0007669"/>
    <property type="project" value="TreeGrafter"/>
</dbReference>
<evidence type="ECO:0000313" key="2">
    <source>
        <dbReference type="Proteomes" id="UP000078148"/>
    </source>
</evidence>
<keyword evidence="2" id="KW-1185">Reference proteome</keyword>
<dbReference type="Gene3D" id="3.30.1240.10">
    <property type="match status" value="1"/>
</dbReference>
<dbReference type="Proteomes" id="UP000078148">
    <property type="component" value="Chromosome"/>
</dbReference>
<dbReference type="CDD" id="cd07517">
    <property type="entry name" value="HAD_HPP"/>
    <property type="match status" value="1"/>
</dbReference>
<dbReference type="PANTHER" id="PTHR10000">
    <property type="entry name" value="PHOSPHOSERINE PHOSPHATASE"/>
    <property type="match status" value="1"/>
</dbReference>
<dbReference type="AlphaFoldDB" id="A0A172ZEU9"/>